<dbReference type="InterPro" id="IPR000172">
    <property type="entry name" value="GMC_OxRdtase_N"/>
</dbReference>
<dbReference type="Proteomes" id="UP001367030">
    <property type="component" value="Unassembled WGS sequence"/>
</dbReference>
<dbReference type="Pfam" id="PF05199">
    <property type="entry name" value="GMC_oxred_C"/>
    <property type="match status" value="1"/>
</dbReference>
<sequence length="542" mass="59363">MSNVEYDYVIVGAGSAGASLATRLSEDENSSVLLLEAGAPNHKDFWVTTPVGVAKILQDPRYVWQSKTVPQKGLVGQEIYWPHGKMPGGSSSVNGMIFVRGDPQEYDNWDSEHGCDGWSYADCLPYFKRFESTTAGEDKYRGRSGPITVTSLVDQPDPLSDAFIEACQQAGIPRTRDYNGAQFEGVNYLDLSTRKGQRCGTAHGHLASAEGRKNLDLQTEAHATRVIFDGTTAVGVEYRQGGQLKVARARREVILSAGPIKSPQLLELSGVGQADRLSALGIQVVHDAPEVGENLRDHLQARITFECTQPITLNDVLNSKVKTLMMGANYLLTRKGFMSTPSTSSHAQARTRPEQTRPECKIQMHYLSAGDRYANAKGMGLDPFSGFSVGFFPLRPQSKGWLHTAGTDAMVDPIIEPNYMTHETDITSMLETLRLARKIVSQPALQALTKRETRPGIDIQDDAGLLQYIKECGQTSWHPIGTCRMGSDEGSVVDTQLRVRGVQRLRVIDSSIMPTMPSCNTNAPSIMIGEKGADLVRGRRTS</sequence>
<dbReference type="RefSeq" id="WP_340333660.1">
    <property type="nucleotide sequence ID" value="NZ_JBBKZS010000001.1"/>
</dbReference>
<comment type="cofactor">
    <cofactor evidence="1">
        <name>FAD</name>
        <dbReference type="ChEBI" id="CHEBI:57692"/>
    </cofactor>
</comment>
<dbReference type="InterPro" id="IPR012132">
    <property type="entry name" value="GMC_OxRdtase"/>
</dbReference>
<dbReference type="EMBL" id="JBBKZS010000001">
    <property type="protein sequence ID" value="MEJ8853577.1"/>
    <property type="molecule type" value="Genomic_DNA"/>
</dbReference>
<dbReference type="PROSITE" id="PS00624">
    <property type="entry name" value="GMC_OXRED_2"/>
    <property type="match status" value="1"/>
</dbReference>
<evidence type="ECO:0000256" key="1">
    <source>
        <dbReference type="ARBA" id="ARBA00001974"/>
    </source>
</evidence>
<keyword evidence="7" id="KW-1185">Reference proteome</keyword>
<evidence type="ECO:0000256" key="4">
    <source>
        <dbReference type="ARBA" id="ARBA00022827"/>
    </source>
</evidence>
<dbReference type="SUPFAM" id="SSF54373">
    <property type="entry name" value="FAD-linked reductases, C-terminal domain"/>
    <property type="match status" value="1"/>
</dbReference>
<evidence type="ECO:0000313" key="7">
    <source>
        <dbReference type="Proteomes" id="UP001367030"/>
    </source>
</evidence>
<dbReference type="SUPFAM" id="SSF51905">
    <property type="entry name" value="FAD/NAD(P)-binding domain"/>
    <property type="match status" value="1"/>
</dbReference>
<evidence type="ECO:0000256" key="3">
    <source>
        <dbReference type="ARBA" id="ARBA00022630"/>
    </source>
</evidence>
<dbReference type="InterPro" id="IPR007867">
    <property type="entry name" value="GMC_OxRtase_C"/>
</dbReference>
<comment type="caution">
    <text evidence="6">The sequence shown here is derived from an EMBL/GenBank/DDBJ whole genome shotgun (WGS) entry which is preliminary data.</text>
</comment>
<feature type="domain" description="Glucose-methanol-choline oxidoreductase N-terminal" evidence="5">
    <location>
        <begin position="258"/>
        <end position="272"/>
    </location>
</feature>
<dbReference type="PIRSF" id="PIRSF000137">
    <property type="entry name" value="Alcohol_oxidase"/>
    <property type="match status" value="1"/>
</dbReference>
<protein>
    <submittedName>
        <fullName evidence="6">GMC family oxidoreductase N-terminal domain-containing protein</fullName>
    </submittedName>
</protein>
<name>A0ABU8X1B7_9BURK</name>
<dbReference type="InterPro" id="IPR036188">
    <property type="entry name" value="FAD/NAD-bd_sf"/>
</dbReference>
<evidence type="ECO:0000256" key="2">
    <source>
        <dbReference type="ARBA" id="ARBA00010790"/>
    </source>
</evidence>
<keyword evidence="4" id="KW-0274">FAD</keyword>
<dbReference type="Gene3D" id="3.30.560.10">
    <property type="entry name" value="Glucose Oxidase, domain 3"/>
    <property type="match status" value="1"/>
</dbReference>
<dbReference type="PANTHER" id="PTHR11552:SF147">
    <property type="entry name" value="CHOLINE DEHYDROGENASE, MITOCHONDRIAL"/>
    <property type="match status" value="1"/>
</dbReference>
<dbReference type="Gene3D" id="3.50.50.60">
    <property type="entry name" value="FAD/NAD(P)-binding domain"/>
    <property type="match status" value="1"/>
</dbReference>
<evidence type="ECO:0000313" key="6">
    <source>
        <dbReference type="EMBL" id="MEJ8853577.1"/>
    </source>
</evidence>
<proteinExistence type="inferred from homology"/>
<dbReference type="PANTHER" id="PTHR11552">
    <property type="entry name" value="GLUCOSE-METHANOL-CHOLINE GMC OXIDOREDUCTASE"/>
    <property type="match status" value="1"/>
</dbReference>
<reference evidence="6 7" key="1">
    <citation type="submission" date="2024-03" db="EMBL/GenBank/DDBJ databases">
        <title>Novel species of the genus Variovorax.</title>
        <authorList>
            <person name="Liu Q."/>
            <person name="Xin Y.-H."/>
        </authorList>
    </citation>
    <scope>NUCLEOTIDE SEQUENCE [LARGE SCALE GENOMIC DNA]</scope>
    <source>
        <strain evidence="6 7">KACC 18901</strain>
    </source>
</reference>
<keyword evidence="3" id="KW-0285">Flavoprotein</keyword>
<comment type="similarity">
    <text evidence="2">Belongs to the GMC oxidoreductase family.</text>
</comment>
<gene>
    <name evidence="6" type="ORF">WKW79_03305</name>
</gene>
<accession>A0ABU8X1B7</accession>
<dbReference type="Pfam" id="PF00732">
    <property type="entry name" value="GMC_oxred_N"/>
    <property type="match status" value="1"/>
</dbReference>
<evidence type="ECO:0000259" key="5">
    <source>
        <dbReference type="PROSITE" id="PS00624"/>
    </source>
</evidence>
<organism evidence="6 7">
    <name type="scientific">Variovorax robiniae</name>
    <dbReference type="NCBI Taxonomy" id="1836199"/>
    <lineage>
        <taxon>Bacteria</taxon>
        <taxon>Pseudomonadati</taxon>
        <taxon>Pseudomonadota</taxon>
        <taxon>Betaproteobacteria</taxon>
        <taxon>Burkholderiales</taxon>
        <taxon>Comamonadaceae</taxon>
        <taxon>Variovorax</taxon>
    </lineage>
</organism>